<gene>
    <name evidence="2" type="ORF">SLEP1_g46139</name>
</gene>
<protein>
    <recommendedName>
        <fullName evidence="1">Protein kinase domain-containing protein</fullName>
    </recommendedName>
</protein>
<evidence type="ECO:0000259" key="1">
    <source>
        <dbReference type="PROSITE" id="PS50011"/>
    </source>
</evidence>
<dbReference type="AlphaFoldDB" id="A0AAV5LM68"/>
<name>A0AAV5LM68_9ROSI</name>
<proteinExistence type="predicted"/>
<sequence length="34" mass="3951">MLAYVHREKIVHDDINPANILITEVAYLQREGPM</sequence>
<organism evidence="2 3">
    <name type="scientific">Rubroshorea leprosula</name>
    <dbReference type="NCBI Taxonomy" id="152421"/>
    <lineage>
        <taxon>Eukaryota</taxon>
        <taxon>Viridiplantae</taxon>
        <taxon>Streptophyta</taxon>
        <taxon>Embryophyta</taxon>
        <taxon>Tracheophyta</taxon>
        <taxon>Spermatophyta</taxon>
        <taxon>Magnoliopsida</taxon>
        <taxon>eudicotyledons</taxon>
        <taxon>Gunneridae</taxon>
        <taxon>Pentapetalae</taxon>
        <taxon>rosids</taxon>
        <taxon>malvids</taxon>
        <taxon>Malvales</taxon>
        <taxon>Dipterocarpaceae</taxon>
        <taxon>Rubroshorea</taxon>
    </lineage>
</organism>
<dbReference type="PROSITE" id="PS50011">
    <property type="entry name" value="PROTEIN_KINASE_DOM"/>
    <property type="match status" value="1"/>
</dbReference>
<keyword evidence="3" id="KW-1185">Reference proteome</keyword>
<dbReference type="SUPFAM" id="SSF56112">
    <property type="entry name" value="Protein kinase-like (PK-like)"/>
    <property type="match status" value="1"/>
</dbReference>
<accession>A0AAV5LM68</accession>
<dbReference type="InterPro" id="IPR011009">
    <property type="entry name" value="Kinase-like_dom_sf"/>
</dbReference>
<dbReference type="EMBL" id="BPVZ01000127">
    <property type="protein sequence ID" value="GKV38204.1"/>
    <property type="molecule type" value="Genomic_DNA"/>
</dbReference>
<dbReference type="GO" id="GO:0005524">
    <property type="term" value="F:ATP binding"/>
    <property type="evidence" value="ECO:0007669"/>
    <property type="project" value="InterPro"/>
</dbReference>
<dbReference type="Proteomes" id="UP001054252">
    <property type="component" value="Unassembled WGS sequence"/>
</dbReference>
<reference evidence="2 3" key="1">
    <citation type="journal article" date="2021" name="Commun. Biol.">
        <title>The genome of Shorea leprosula (Dipterocarpaceae) highlights the ecological relevance of drought in aseasonal tropical rainforests.</title>
        <authorList>
            <person name="Ng K.K.S."/>
            <person name="Kobayashi M.J."/>
            <person name="Fawcett J.A."/>
            <person name="Hatakeyama M."/>
            <person name="Paape T."/>
            <person name="Ng C.H."/>
            <person name="Ang C.C."/>
            <person name="Tnah L.H."/>
            <person name="Lee C.T."/>
            <person name="Nishiyama T."/>
            <person name="Sese J."/>
            <person name="O'Brien M.J."/>
            <person name="Copetti D."/>
            <person name="Mohd Noor M.I."/>
            <person name="Ong R.C."/>
            <person name="Putra M."/>
            <person name="Sireger I.Z."/>
            <person name="Indrioko S."/>
            <person name="Kosugi Y."/>
            <person name="Izuno A."/>
            <person name="Isagi Y."/>
            <person name="Lee S.L."/>
            <person name="Shimizu K.K."/>
        </authorList>
    </citation>
    <scope>NUCLEOTIDE SEQUENCE [LARGE SCALE GENOMIC DNA]</scope>
    <source>
        <strain evidence="2">214</strain>
    </source>
</reference>
<evidence type="ECO:0000313" key="3">
    <source>
        <dbReference type="Proteomes" id="UP001054252"/>
    </source>
</evidence>
<feature type="domain" description="Protein kinase" evidence="1">
    <location>
        <begin position="1"/>
        <end position="34"/>
    </location>
</feature>
<dbReference type="InterPro" id="IPR000719">
    <property type="entry name" value="Prot_kinase_dom"/>
</dbReference>
<dbReference type="GO" id="GO:0004672">
    <property type="term" value="F:protein kinase activity"/>
    <property type="evidence" value="ECO:0007669"/>
    <property type="project" value="InterPro"/>
</dbReference>
<dbReference type="Gene3D" id="1.10.510.10">
    <property type="entry name" value="Transferase(Phosphotransferase) domain 1"/>
    <property type="match status" value="1"/>
</dbReference>
<comment type="caution">
    <text evidence="2">The sequence shown here is derived from an EMBL/GenBank/DDBJ whole genome shotgun (WGS) entry which is preliminary data.</text>
</comment>
<evidence type="ECO:0000313" key="2">
    <source>
        <dbReference type="EMBL" id="GKV38204.1"/>
    </source>
</evidence>